<dbReference type="InterPro" id="IPR036388">
    <property type="entry name" value="WH-like_DNA-bd_sf"/>
</dbReference>
<dbReference type="GO" id="GO:0043565">
    <property type="term" value="F:sequence-specific DNA binding"/>
    <property type="evidence" value="ECO:0007669"/>
    <property type="project" value="TreeGrafter"/>
</dbReference>
<feature type="domain" description="HTH lysR-type" evidence="5">
    <location>
        <begin position="6"/>
        <end position="63"/>
    </location>
</feature>
<dbReference type="GO" id="GO:0003700">
    <property type="term" value="F:DNA-binding transcription factor activity"/>
    <property type="evidence" value="ECO:0007669"/>
    <property type="project" value="InterPro"/>
</dbReference>
<comment type="similarity">
    <text evidence="1">Belongs to the LysR transcriptional regulatory family.</text>
</comment>
<dbReference type="InterPro" id="IPR005119">
    <property type="entry name" value="LysR_subst-bd"/>
</dbReference>
<dbReference type="SUPFAM" id="SSF46785">
    <property type="entry name" value="Winged helix' DNA-binding domain"/>
    <property type="match status" value="1"/>
</dbReference>
<dbReference type="CDD" id="cd08432">
    <property type="entry name" value="PBP2_GcdR_TrpI_HvrB_AmpR_like"/>
    <property type="match status" value="1"/>
</dbReference>
<reference evidence="6 7" key="1">
    <citation type="submission" date="2014-06" db="EMBL/GenBank/DDBJ databases">
        <title>Rhizobium pelagicum/R2-400B4.</title>
        <authorList>
            <person name="Kimes N.E."/>
            <person name="Lopez-Perez M."/>
        </authorList>
    </citation>
    <scope>NUCLEOTIDE SEQUENCE [LARGE SCALE GENOMIC DNA]</scope>
    <source>
        <strain evidence="6 7">R2-400B4</strain>
    </source>
</reference>
<dbReference type="PANTHER" id="PTHR30537">
    <property type="entry name" value="HTH-TYPE TRANSCRIPTIONAL REGULATOR"/>
    <property type="match status" value="1"/>
</dbReference>
<dbReference type="GO" id="GO:0006351">
    <property type="term" value="P:DNA-templated transcription"/>
    <property type="evidence" value="ECO:0007669"/>
    <property type="project" value="TreeGrafter"/>
</dbReference>
<dbReference type="InterPro" id="IPR000847">
    <property type="entry name" value="LysR_HTH_N"/>
</dbReference>
<evidence type="ECO:0000256" key="3">
    <source>
        <dbReference type="ARBA" id="ARBA00023125"/>
    </source>
</evidence>
<organism evidence="6 7">
    <name type="scientific">Pseudorhizobium pelagicum</name>
    <dbReference type="NCBI Taxonomy" id="1509405"/>
    <lineage>
        <taxon>Bacteria</taxon>
        <taxon>Pseudomonadati</taxon>
        <taxon>Pseudomonadota</taxon>
        <taxon>Alphaproteobacteria</taxon>
        <taxon>Hyphomicrobiales</taxon>
        <taxon>Rhizobiaceae</taxon>
        <taxon>Rhizobium/Agrobacterium group</taxon>
        <taxon>Pseudorhizobium</taxon>
    </lineage>
</organism>
<evidence type="ECO:0000256" key="1">
    <source>
        <dbReference type="ARBA" id="ARBA00009437"/>
    </source>
</evidence>
<dbReference type="PANTHER" id="PTHR30537:SF74">
    <property type="entry name" value="HTH-TYPE TRANSCRIPTIONAL REGULATOR TRPI"/>
    <property type="match status" value="1"/>
</dbReference>
<dbReference type="Gene3D" id="1.10.10.10">
    <property type="entry name" value="Winged helix-like DNA-binding domain superfamily/Winged helix DNA-binding domain"/>
    <property type="match status" value="1"/>
</dbReference>
<comment type="caution">
    <text evidence="6">The sequence shown here is derived from an EMBL/GenBank/DDBJ whole genome shotgun (WGS) entry which is preliminary data.</text>
</comment>
<evidence type="ECO:0000313" key="7">
    <source>
        <dbReference type="Proteomes" id="UP000052167"/>
    </source>
</evidence>
<dbReference type="EMBL" id="JOKJ01000007">
    <property type="protein sequence ID" value="KEQ09461.1"/>
    <property type="molecule type" value="Genomic_DNA"/>
</dbReference>
<keyword evidence="4" id="KW-0804">Transcription</keyword>
<sequence length="297" mass="32801">MNSRIPSTAGLRVLIALAERGSTVAAADAVNLSQSAVSKQLSKLEASVGQRLFVRHTSGLQLSEAGQIYLEQAKIALKALEDAALRVARLSSDPDVLRLHLLPILGDRWLLPRFARFAERYPSIDVQFTSFETPGQAEPDAAFRYGAPPWRGQAADYLFGADVALVGAPEYISRVGGLEVLDDIGRFTLLEHPQTPNCWQNLRAALALSAEAPEPRHYVRFGFYTLVIRAAIAGQGLALIPRELIVRELASGDLINPGGLGFESPNCYWFTRPADRTPRRALNLFHDWLMEEITRRE</sequence>
<evidence type="ECO:0000313" key="6">
    <source>
        <dbReference type="EMBL" id="KEQ09461.1"/>
    </source>
</evidence>
<dbReference type="AlphaFoldDB" id="A0A922P532"/>
<dbReference type="Gene3D" id="3.40.190.10">
    <property type="entry name" value="Periplasmic binding protein-like II"/>
    <property type="match status" value="2"/>
</dbReference>
<dbReference type="PROSITE" id="PS50931">
    <property type="entry name" value="HTH_LYSR"/>
    <property type="match status" value="1"/>
</dbReference>
<keyword evidence="3" id="KW-0238">DNA-binding</keyword>
<dbReference type="PRINTS" id="PR00039">
    <property type="entry name" value="HTHLYSR"/>
</dbReference>
<proteinExistence type="inferred from homology"/>
<evidence type="ECO:0000256" key="2">
    <source>
        <dbReference type="ARBA" id="ARBA00023015"/>
    </source>
</evidence>
<dbReference type="RefSeq" id="WP_037165857.1">
    <property type="nucleotide sequence ID" value="NZ_CAJXID010000027.1"/>
</dbReference>
<keyword evidence="2" id="KW-0805">Transcription regulation</keyword>
<name>A0A922P532_9HYPH</name>
<evidence type="ECO:0000256" key="4">
    <source>
        <dbReference type="ARBA" id="ARBA00023163"/>
    </source>
</evidence>
<dbReference type="SUPFAM" id="SSF53850">
    <property type="entry name" value="Periplasmic binding protein-like II"/>
    <property type="match status" value="1"/>
</dbReference>
<dbReference type="Proteomes" id="UP000052167">
    <property type="component" value="Unassembled WGS sequence"/>
</dbReference>
<gene>
    <name evidence="6" type="ORF">GV68_23855</name>
</gene>
<dbReference type="InterPro" id="IPR058163">
    <property type="entry name" value="LysR-type_TF_proteobact-type"/>
</dbReference>
<dbReference type="CDD" id="cd00090">
    <property type="entry name" value="HTH_ARSR"/>
    <property type="match status" value="1"/>
</dbReference>
<dbReference type="Pfam" id="PF00126">
    <property type="entry name" value="HTH_1"/>
    <property type="match status" value="1"/>
</dbReference>
<dbReference type="OrthoDB" id="9804958at2"/>
<dbReference type="InterPro" id="IPR011991">
    <property type="entry name" value="ArsR-like_HTH"/>
</dbReference>
<evidence type="ECO:0000259" key="5">
    <source>
        <dbReference type="PROSITE" id="PS50931"/>
    </source>
</evidence>
<keyword evidence="7" id="KW-1185">Reference proteome</keyword>
<dbReference type="InterPro" id="IPR036390">
    <property type="entry name" value="WH_DNA-bd_sf"/>
</dbReference>
<dbReference type="Pfam" id="PF03466">
    <property type="entry name" value="LysR_substrate"/>
    <property type="match status" value="1"/>
</dbReference>
<accession>A0A922P532</accession>
<protein>
    <submittedName>
        <fullName evidence="6">LysR family transcriptional regulator</fullName>
    </submittedName>
</protein>